<feature type="transmembrane region" description="Helical" evidence="1">
    <location>
        <begin position="119"/>
        <end position="139"/>
    </location>
</feature>
<protein>
    <recommendedName>
        <fullName evidence="4">FAR-17a/AIG1-like protein</fullName>
    </recommendedName>
</protein>
<evidence type="ECO:0000313" key="2">
    <source>
        <dbReference type="EMBL" id="KAH6687877.1"/>
    </source>
</evidence>
<dbReference type="GO" id="GO:0016020">
    <property type="term" value="C:membrane"/>
    <property type="evidence" value="ECO:0007669"/>
    <property type="project" value="TreeGrafter"/>
</dbReference>
<evidence type="ECO:0000256" key="1">
    <source>
        <dbReference type="SAM" id="Phobius"/>
    </source>
</evidence>
<keyword evidence="1" id="KW-0472">Membrane</keyword>
<name>A0A9P8VC82_9PEZI</name>
<feature type="transmembrane region" description="Helical" evidence="1">
    <location>
        <begin position="178"/>
        <end position="200"/>
    </location>
</feature>
<dbReference type="Proteomes" id="UP000770015">
    <property type="component" value="Unassembled WGS sequence"/>
</dbReference>
<comment type="caution">
    <text evidence="2">The sequence shown here is derived from an EMBL/GenBank/DDBJ whole genome shotgun (WGS) entry which is preliminary data.</text>
</comment>
<feature type="transmembrane region" description="Helical" evidence="1">
    <location>
        <begin position="73"/>
        <end position="99"/>
    </location>
</feature>
<proteinExistence type="predicted"/>
<keyword evidence="3" id="KW-1185">Reference proteome</keyword>
<gene>
    <name evidence="2" type="ORF">F5X68DRAFT_261207</name>
</gene>
<dbReference type="PANTHER" id="PTHR12242:SF1">
    <property type="entry name" value="MYND-TYPE DOMAIN-CONTAINING PROTEIN"/>
    <property type="match status" value="1"/>
</dbReference>
<evidence type="ECO:0000313" key="3">
    <source>
        <dbReference type="Proteomes" id="UP000770015"/>
    </source>
</evidence>
<keyword evidence="1" id="KW-0812">Transmembrane</keyword>
<dbReference type="AlphaFoldDB" id="A0A9P8VC82"/>
<feature type="transmembrane region" description="Helical" evidence="1">
    <location>
        <begin position="33"/>
        <end position="53"/>
    </location>
</feature>
<dbReference type="PANTHER" id="PTHR12242">
    <property type="entry name" value="OS02G0130600 PROTEIN-RELATED"/>
    <property type="match status" value="1"/>
</dbReference>
<reference evidence="2" key="1">
    <citation type="journal article" date="2021" name="Nat. Commun.">
        <title>Genetic determinants of endophytism in the Arabidopsis root mycobiome.</title>
        <authorList>
            <person name="Mesny F."/>
            <person name="Miyauchi S."/>
            <person name="Thiergart T."/>
            <person name="Pickel B."/>
            <person name="Atanasova L."/>
            <person name="Karlsson M."/>
            <person name="Huettel B."/>
            <person name="Barry K.W."/>
            <person name="Haridas S."/>
            <person name="Chen C."/>
            <person name="Bauer D."/>
            <person name="Andreopoulos W."/>
            <person name="Pangilinan J."/>
            <person name="LaButti K."/>
            <person name="Riley R."/>
            <person name="Lipzen A."/>
            <person name="Clum A."/>
            <person name="Drula E."/>
            <person name="Henrissat B."/>
            <person name="Kohler A."/>
            <person name="Grigoriev I.V."/>
            <person name="Martin F.M."/>
            <person name="Hacquard S."/>
        </authorList>
    </citation>
    <scope>NUCLEOTIDE SEQUENCE</scope>
    <source>
        <strain evidence="2">MPI-SDFR-AT-0117</strain>
    </source>
</reference>
<dbReference type="OrthoDB" id="419711at2759"/>
<feature type="transmembrane region" description="Helical" evidence="1">
    <location>
        <begin position="220"/>
        <end position="246"/>
    </location>
</feature>
<keyword evidence="1" id="KW-1133">Transmembrane helix</keyword>
<dbReference type="EMBL" id="JAGSXJ010000010">
    <property type="protein sequence ID" value="KAH6687877.1"/>
    <property type="molecule type" value="Genomic_DNA"/>
</dbReference>
<sequence>MARAAWFTNGFRLATDLWDPSHRYETSWILPPWLLFAIRLLIGLYILVTRFFIIGWSCTHESEGGCTAVVNSFSFFTVLTFWGLGFYFIVAAIHTGTYAFRGRPLLDSFPRILQALHGLYYTTICTMPLLVTVVYWAILSDSRERSVFSNWSNISQHAANSAFALFEIIIPRTSHEQLLLVHMLWLVIILALYLSLAYLTEATRGFYPYPFLDPEENGRGVLAGYILGIAVASIIFFWIAKGLVWVRQWLTERKMGMDGKFAGQPTYDSYDTEMGTVTRREKSNGTK</sequence>
<evidence type="ECO:0008006" key="4">
    <source>
        <dbReference type="Google" id="ProtNLM"/>
    </source>
</evidence>
<organism evidence="2 3">
    <name type="scientific">Plectosphaerella plurivora</name>
    <dbReference type="NCBI Taxonomy" id="936078"/>
    <lineage>
        <taxon>Eukaryota</taxon>
        <taxon>Fungi</taxon>
        <taxon>Dikarya</taxon>
        <taxon>Ascomycota</taxon>
        <taxon>Pezizomycotina</taxon>
        <taxon>Sordariomycetes</taxon>
        <taxon>Hypocreomycetidae</taxon>
        <taxon>Glomerellales</taxon>
        <taxon>Plectosphaerellaceae</taxon>
        <taxon>Plectosphaerella</taxon>
    </lineage>
</organism>
<accession>A0A9P8VC82</accession>